<dbReference type="GO" id="GO:0050661">
    <property type="term" value="F:NADP binding"/>
    <property type="evidence" value="ECO:0007669"/>
    <property type="project" value="InterPro"/>
</dbReference>
<feature type="region of interest" description="Disordered" evidence="6">
    <location>
        <begin position="1"/>
        <end position="32"/>
    </location>
</feature>
<dbReference type="EMBL" id="NRDI02000011">
    <property type="protein sequence ID" value="KAI1512732.1"/>
    <property type="molecule type" value="Genomic_DNA"/>
</dbReference>
<keyword evidence="2" id="KW-0285">Flavoprotein</keyword>
<reference evidence="10" key="4">
    <citation type="journal article" date="2022" name="Microb. Genom.">
        <title>A global pangenome for the wheat fungal pathogen Pyrenophora tritici-repentis and prediction of effector protein structural homology.</title>
        <authorList>
            <person name="Moolhuijzen P.M."/>
            <person name="See P.T."/>
            <person name="Shi G."/>
            <person name="Powell H.R."/>
            <person name="Cockram J."/>
            <person name="Jorgensen L.N."/>
            <person name="Benslimane H."/>
            <person name="Strelkov S.E."/>
            <person name="Turner J."/>
            <person name="Liu Z."/>
            <person name="Moffat C.S."/>
        </authorList>
    </citation>
    <scope>NUCLEOTIDE SEQUENCE [LARGE SCALE GENOMIC DNA]</scope>
</reference>
<comment type="cofactor">
    <cofactor evidence="1">
        <name>FMN</name>
        <dbReference type="ChEBI" id="CHEBI:58210"/>
    </cofactor>
</comment>
<keyword evidence="5" id="KW-0560">Oxidoreductase</keyword>
<feature type="domain" description="NADH:flavin oxidoreductase/NADH oxidase N-terminal" evidence="7">
    <location>
        <begin position="69"/>
        <end position="411"/>
    </location>
</feature>
<evidence type="ECO:0000256" key="4">
    <source>
        <dbReference type="ARBA" id="ARBA00022857"/>
    </source>
</evidence>
<name>A0A2W1FXA6_9PLEO</name>
<comment type="caution">
    <text evidence="9">The sequence shown here is derived from an EMBL/GenBank/DDBJ whole genome shotgun (WGS) entry which is preliminary data.</text>
</comment>
<protein>
    <submittedName>
        <fullName evidence="9">Nadh flavin oxidoreductase nadh oxidase</fullName>
    </submittedName>
    <submittedName>
        <fullName evidence="8">NemA, NADH:flavin oxidoreductase, Old Yellow Enzyme family</fullName>
    </submittedName>
</protein>
<evidence type="ECO:0000256" key="6">
    <source>
        <dbReference type="SAM" id="MobiDB-lite"/>
    </source>
</evidence>
<feature type="compositionally biased region" description="Basic and acidic residues" evidence="6">
    <location>
        <begin position="16"/>
        <end position="32"/>
    </location>
</feature>
<evidence type="ECO:0000256" key="1">
    <source>
        <dbReference type="ARBA" id="ARBA00001917"/>
    </source>
</evidence>
<dbReference type="Gene3D" id="3.20.20.70">
    <property type="entry name" value="Aldolase class I"/>
    <property type="match status" value="1"/>
</dbReference>
<reference evidence="8" key="1">
    <citation type="journal article" date="2018" name="BMC Genomics">
        <title>Comparative genomics of the wheat fungal pathogen Pyrenophora tritici-repentis reveals chromosomal variations and genome plasticity.</title>
        <authorList>
            <person name="Moolhuijzen P."/>
            <person name="See P.T."/>
            <person name="Hane J.K."/>
            <person name="Shi G."/>
            <person name="Liu Z."/>
            <person name="Oliver R.P."/>
            <person name="Moffat C.S."/>
        </authorList>
    </citation>
    <scope>NUCLEOTIDE SEQUENCE [LARGE SCALE GENOMIC DNA]</scope>
    <source>
        <strain evidence="8">M4</strain>
    </source>
</reference>
<sequence length="456" mass="50176">MGIEADTATPHSHHALAKDVPEDKKSDQVPKHDELRNKAATGISYFTPAQEPVAGTALGMHDKSSKIPKLFQPLKLRGLEIQNRLALSPLCQYSAEDGHHTNWHLTHLGGIIQRGPGLSFVEATAVVAEGRITPEDSGLWKDSQMEPLRKIVEFAHSQGQKIGIQLGHAGRKASTVAPWLSKGDIATKEMNGWPDNVYGPSAIAFNDHHCTPKEMTKQDIETFKQAFVDAVKRALKIGFDTIEIHNAHGYLLHSFLSPASNKRTDEYGGSFENRTRLTLEIVELARKTIPDSMPLVLRISATDWLDEAGIEGWTLDQTVRLAEILAEKGVDLLDVSSGGLHEKQHIHGGPGYQEPFAKAVKDKVGDKMAVGTVGSITDGKQANGYLENDNLDVAFIGRMFQKNPGFVWQCADDLGVEVRWANQIRWGFGGRGKKDQVIDKNAFANEAAFEMNKPKM</sequence>
<dbReference type="PANTHER" id="PTHR43303">
    <property type="entry name" value="NADPH DEHYDROGENASE C23G7.10C-RELATED"/>
    <property type="match status" value="1"/>
</dbReference>
<dbReference type="Proteomes" id="UP000245464">
    <property type="component" value="Chromosome 10"/>
</dbReference>
<evidence type="ECO:0000313" key="8">
    <source>
        <dbReference type="EMBL" id="KAF7565689.1"/>
    </source>
</evidence>
<dbReference type="EMBL" id="NQIK02000010">
    <property type="protein sequence ID" value="KAF7565689.1"/>
    <property type="molecule type" value="Genomic_DNA"/>
</dbReference>
<keyword evidence="4" id="KW-0521">NADP</keyword>
<reference evidence="9" key="2">
    <citation type="submission" date="2021-05" db="EMBL/GenBank/DDBJ databases">
        <authorList>
            <person name="Moolhuijzen P.M."/>
            <person name="Moffat C.S."/>
        </authorList>
    </citation>
    <scope>NUCLEOTIDE SEQUENCE</scope>
    <source>
        <strain evidence="9">86-124</strain>
    </source>
</reference>
<keyword evidence="10" id="KW-1185">Reference proteome</keyword>
<dbReference type="GO" id="GO:0010181">
    <property type="term" value="F:FMN binding"/>
    <property type="evidence" value="ECO:0007669"/>
    <property type="project" value="InterPro"/>
</dbReference>
<dbReference type="InterPro" id="IPR013785">
    <property type="entry name" value="Aldolase_TIM"/>
</dbReference>
<dbReference type="GO" id="GO:0003959">
    <property type="term" value="F:NADPH dehydrogenase activity"/>
    <property type="evidence" value="ECO:0007669"/>
    <property type="project" value="InterPro"/>
</dbReference>
<dbReference type="OrthoDB" id="72788at2759"/>
<dbReference type="Proteomes" id="UP000249757">
    <property type="component" value="Unassembled WGS sequence"/>
</dbReference>
<evidence type="ECO:0000256" key="3">
    <source>
        <dbReference type="ARBA" id="ARBA00022643"/>
    </source>
</evidence>
<evidence type="ECO:0000256" key="5">
    <source>
        <dbReference type="ARBA" id="ARBA00023002"/>
    </source>
</evidence>
<dbReference type="Pfam" id="PF00724">
    <property type="entry name" value="Oxidored_FMN"/>
    <property type="match status" value="1"/>
</dbReference>
<evidence type="ECO:0000313" key="9">
    <source>
        <dbReference type="EMBL" id="KAI1512732.1"/>
    </source>
</evidence>
<gene>
    <name evidence="9" type="ORF">Ptr86124_008698</name>
    <name evidence="8" type="ORF">PtrM4_051230</name>
</gene>
<dbReference type="SUPFAM" id="SSF51395">
    <property type="entry name" value="FMN-linked oxidoreductases"/>
    <property type="match status" value="1"/>
</dbReference>
<evidence type="ECO:0000313" key="10">
    <source>
        <dbReference type="Proteomes" id="UP000249757"/>
    </source>
</evidence>
<dbReference type="InterPro" id="IPR044152">
    <property type="entry name" value="YqjM-like"/>
</dbReference>
<accession>A0A2W1FXA6</accession>
<reference evidence="9" key="3">
    <citation type="journal article" date="2022" name="bioRxiv">
        <title>A global pangenome for the wheat fungal pathogen Pyrenophora tritici-repentis and prediction of effector protein structural homology.</title>
        <authorList>
            <person name="Moolhuijzen P."/>
            <person name="See P.T."/>
            <person name="Shi G."/>
            <person name="Powell H.R."/>
            <person name="Cockram J."/>
            <person name="Jorgensen L.N."/>
            <person name="Benslimane H."/>
            <person name="Strelkov S.E."/>
            <person name="Turner J."/>
            <person name="Liu Z."/>
            <person name="Moffat C.S."/>
        </authorList>
    </citation>
    <scope>NUCLEOTIDE SEQUENCE</scope>
    <source>
        <strain evidence="9">86-124</strain>
    </source>
</reference>
<dbReference type="InterPro" id="IPR001155">
    <property type="entry name" value="OxRdtase_FMN_N"/>
</dbReference>
<organism evidence="9 10">
    <name type="scientific">Pyrenophora tritici-repentis</name>
    <dbReference type="NCBI Taxonomy" id="45151"/>
    <lineage>
        <taxon>Eukaryota</taxon>
        <taxon>Fungi</taxon>
        <taxon>Dikarya</taxon>
        <taxon>Ascomycota</taxon>
        <taxon>Pezizomycotina</taxon>
        <taxon>Dothideomycetes</taxon>
        <taxon>Pleosporomycetidae</taxon>
        <taxon>Pleosporales</taxon>
        <taxon>Pleosporineae</taxon>
        <taxon>Pleosporaceae</taxon>
        <taxon>Pyrenophora</taxon>
    </lineage>
</organism>
<evidence type="ECO:0000259" key="7">
    <source>
        <dbReference type="Pfam" id="PF00724"/>
    </source>
</evidence>
<proteinExistence type="predicted"/>
<dbReference type="PANTHER" id="PTHR43303:SF4">
    <property type="entry name" value="NADPH DEHYDROGENASE C23G7.10C-RELATED"/>
    <property type="match status" value="1"/>
</dbReference>
<dbReference type="AlphaFoldDB" id="A0A2W1FXA6"/>
<dbReference type="CDD" id="cd02932">
    <property type="entry name" value="OYE_YqiM_FMN"/>
    <property type="match status" value="1"/>
</dbReference>
<keyword evidence="3" id="KW-0288">FMN</keyword>
<evidence type="ECO:0000256" key="2">
    <source>
        <dbReference type="ARBA" id="ARBA00022630"/>
    </source>
</evidence>